<reference evidence="2" key="1">
    <citation type="journal article" date="2020" name="Stud. Mycol.">
        <title>101 Dothideomycetes genomes: a test case for predicting lifestyles and emergence of pathogens.</title>
        <authorList>
            <person name="Haridas S."/>
            <person name="Albert R."/>
            <person name="Binder M."/>
            <person name="Bloem J."/>
            <person name="Labutti K."/>
            <person name="Salamov A."/>
            <person name="Andreopoulos B."/>
            <person name="Baker S."/>
            <person name="Barry K."/>
            <person name="Bills G."/>
            <person name="Bluhm B."/>
            <person name="Cannon C."/>
            <person name="Castanera R."/>
            <person name="Culley D."/>
            <person name="Daum C."/>
            <person name="Ezra D."/>
            <person name="Gonzalez J."/>
            <person name="Henrissat B."/>
            <person name="Kuo A."/>
            <person name="Liang C."/>
            <person name="Lipzen A."/>
            <person name="Lutzoni F."/>
            <person name="Magnuson J."/>
            <person name="Mondo S."/>
            <person name="Nolan M."/>
            <person name="Ohm R."/>
            <person name="Pangilinan J."/>
            <person name="Park H.-J."/>
            <person name="Ramirez L."/>
            <person name="Alfaro M."/>
            <person name="Sun H."/>
            <person name="Tritt A."/>
            <person name="Yoshinaga Y."/>
            <person name="Zwiers L.-H."/>
            <person name="Turgeon B."/>
            <person name="Goodwin S."/>
            <person name="Spatafora J."/>
            <person name="Crous P."/>
            <person name="Grigoriev I."/>
        </authorList>
    </citation>
    <scope>NUCLEOTIDE SEQUENCE</scope>
    <source>
        <strain evidence="2">CBS 119925</strain>
    </source>
</reference>
<feature type="compositionally biased region" description="Basic and acidic residues" evidence="1">
    <location>
        <begin position="300"/>
        <end position="309"/>
    </location>
</feature>
<feature type="compositionally biased region" description="Pro residues" evidence="1">
    <location>
        <begin position="531"/>
        <end position="543"/>
    </location>
</feature>
<sequence>MAYYSYDPRHPSSYADYGHPRHANYSESSDETLTAMDSVNHNDYYPPSHSEYPSYPSYDPRYASYTAPPPLPDRPSVEPRRGARWPPKPSVEDERVSLKKEVAADGEDAGTEEVTERGTVDQYPILQEVERPPTDDRRFVLVSDPGSETDSRDAARHAARERRRRSFAERGNMPHIDTNIEEPPLFTGRTPTPYSYTKPQKESTAPSAEYTRSPEPVTPSFTRAQQDQSAPSPRTIPIHIRNDSFNPSLREPKSDVFEDSDTDSSVHLRTERKPARYSFVKSDLQKEDMRTSLFDTQPASDRKADETASRSHAYRSHDGASSGSSKNATPAPPSPRSSGSSLDQGTRPHRRPRPERLDSEGRRQYPAPRSPRPLSPSHATSQRPVPSPPRSPNLSARRSDDYGSSSRPPSRGRPSRPASPLSLSGEPPRPPPHVRVPIVEADRHATYPPVNTGSTSRPPASFSRHDSMPVPTPRIDIQSPSPARRQKVESPLPYPIDERGPTVYMPAESSFQYDHNGTPSSIEPGRRSPYPGSPNTPRSPMPSPSWNRAPSAFPEAPSRYPDIGDEPQRTSRFRPAEPNVEGRPKARRTLSLDRPLPQCSRSQPTAVYDDWYTLEACPNFDICPGCYNGTFADTEFSDYFRPIRRYDARFCDFSSPWVRLAWLLTIKQQRPAPDLLYQLATIADVEAPCPKDREILNGVWYGIPDPRDGIHVANFSICPCDLRMLETLCPTIRGYLTRLPPNGYNRTSQSNICSLRTSSRRFPKYLDLLVELDEEARLSSRPPDMSRFIKLARENAFKAECAQDTPFVHKPWHFISSLPDFTVCEECYDELVWPAIQQKNPIAKLFRGNTQLVPGEDDTGNSCCLYSPRMRRVWERACEEADYEYLRRKAVERKRAERKKLRDTKELEQWLRSMEVGGTYREADLERIRRDIRGVEREWRAVE</sequence>
<accession>A0A6A6VHF9</accession>
<feature type="compositionally biased region" description="Low complexity" evidence="1">
    <location>
        <begin position="415"/>
        <end position="424"/>
    </location>
</feature>
<dbReference type="OrthoDB" id="5296at2759"/>
<feature type="compositionally biased region" description="Polar residues" evidence="1">
    <location>
        <begin position="189"/>
        <end position="206"/>
    </location>
</feature>
<proteinExistence type="predicted"/>
<dbReference type="AlphaFoldDB" id="A0A6A6VHF9"/>
<dbReference type="Proteomes" id="UP000799440">
    <property type="component" value="Unassembled WGS sequence"/>
</dbReference>
<feature type="region of interest" description="Disordered" evidence="1">
    <location>
        <begin position="1"/>
        <end position="599"/>
    </location>
</feature>
<gene>
    <name evidence="2" type="ORF">M011DRAFT_440859</name>
</gene>
<feature type="compositionally biased region" description="Basic and acidic residues" evidence="1">
    <location>
        <begin position="128"/>
        <end position="139"/>
    </location>
</feature>
<dbReference type="EMBL" id="MU006567">
    <property type="protein sequence ID" value="KAF2749246.1"/>
    <property type="molecule type" value="Genomic_DNA"/>
</dbReference>
<feature type="compositionally biased region" description="Polar residues" evidence="1">
    <location>
        <begin position="219"/>
        <end position="232"/>
    </location>
</feature>
<protein>
    <submittedName>
        <fullName evidence="2">Uncharacterized protein</fullName>
    </submittedName>
</protein>
<feature type="compositionally biased region" description="Basic and acidic residues" evidence="1">
    <location>
        <begin position="264"/>
        <end position="274"/>
    </location>
</feature>
<evidence type="ECO:0000256" key="1">
    <source>
        <dbReference type="SAM" id="MobiDB-lite"/>
    </source>
</evidence>
<feature type="compositionally biased region" description="Basic and acidic residues" evidence="1">
    <location>
        <begin position="90"/>
        <end position="103"/>
    </location>
</feature>
<name>A0A6A6VHF9_9PLEO</name>
<keyword evidence="3" id="KW-1185">Reference proteome</keyword>
<feature type="compositionally biased region" description="Polar residues" evidence="1">
    <location>
        <begin position="449"/>
        <end position="458"/>
    </location>
</feature>
<feature type="compositionally biased region" description="Polar residues" evidence="1">
    <location>
        <begin position="25"/>
        <end position="41"/>
    </location>
</feature>
<evidence type="ECO:0000313" key="3">
    <source>
        <dbReference type="Proteomes" id="UP000799440"/>
    </source>
</evidence>
<feature type="compositionally biased region" description="Basic and acidic residues" evidence="1">
    <location>
        <begin position="149"/>
        <end position="158"/>
    </location>
</feature>
<organism evidence="2 3">
    <name type="scientific">Sporormia fimetaria CBS 119925</name>
    <dbReference type="NCBI Taxonomy" id="1340428"/>
    <lineage>
        <taxon>Eukaryota</taxon>
        <taxon>Fungi</taxon>
        <taxon>Dikarya</taxon>
        <taxon>Ascomycota</taxon>
        <taxon>Pezizomycotina</taxon>
        <taxon>Dothideomycetes</taxon>
        <taxon>Pleosporomycetidae</taxon>
        <taxon>Pleosporales</taxon>
        <taxon>Sporormiaceae</taxon>
        <taxon>Sporormia</taxon>
    </lineage>
</organism>
<feature type="compositionally biased region" description="Basic and acidic residues" evidence="1">
    <location>
        <begin position="354"/>
        <end position="363"/>
    </location>
</feature>
<feature type="compositionally biased region" description="Low complexity" evidence="1">
    <location>
        <begin position="44"/>
        <end position="65"/>
    </location>
</feature>
<feature type="compositionally biased region" description="Polar residues" evidence="1">
    <location>
        <begin position="319"/>
        <end position="328"/>
    </location>
</feature>
<feature type="compositionally biased region" description="Acidic residues" evidence="1">
    <location>
        <begin position="104"/>
        <end position="113"/>
    </location>
</feature>
<feature type="compositionally biased region" description="Polar residues" evidence="1">
    <location>
        <begin position="509"/>
        <end position="521"/>
    </location>
</feature>
<evidence type="ECO:0000313" key="2">
    <source>
        <dbReference type="EMBL" id="KAF2749246.1"/>
    </source>
</evidence>